<protein>
    <recommendedName>
        <fullName evidence="2">AB hydrolase-1 domain-containing protein</fullName>
    </recommendedName>
</protein>
<feature type="domain" description="AB hydrolase-1" evidence="2">
    <location>
        <begin position="2"/>
        <end position="86"/>
    </location>
</feature>
<evidence type="ECO:0000313" key="3">
    <source>
        <dbReference type="EMBL" id="TFD00560.1"/>
    </source>
</evidence>
<dbReference type="Proteomes" id="UP000297851">
    <property type="component" value="Unassembled WGS sequence"/>
</dbReference>
<comment type="caution">
    <text evidence="3">The sequence shown here is derived from an EMBL/GenBank/DDBJ whole genome shotgun (WGS) entry which is preliminary data.</text>
</comment>
<keyword evidence="4" id="KW-1185">Reference proteome</keyword>
<proteinExistence type="predicted"/>
<keyword evidence="1" id="KW-0472">Membrane</keyword>
<dbReference type="RefSeq" id="WP_134342063.1">
    <property type="nucleotide sequence ID" value="NZ_SOGO01000035.1"/>
</dbReference>
<dbReference type="SUPFAM" id="SSF53474">
    <property type="entry name" value="alpha/beta-Hydrolases"/>
    <property type="match status" value="1"/>
</dbReference>
<evidence type="ECO:0000256" key="1">
    <source>
        <dbReference type="SAM" id="Phobius"/>
    </source>
</evidence>
<organism evidence="3 4">
    <name type="scientific">Cryobacterium sandaracinum</name>
    <dbReference type="NCBI Taxonomy" id="1259247"/>
    <lineage>
        <taxon>Bacteria</taxon>
        <taxon>Bacillati</taxon>
        <taxon>Actinomycetota</taxon>
        <taxon>Actinomycetes</taxon>
        <taxon>Micrococcales</taxon>
        <taxon>Microbacteriaceae</taxon>
        <taxon>Cryobacterium</taxon>
    </lineage>
</organism>
<reference evidence="3 4" key="1">
    <citation type="submission" date="2019-03" db="EMBL/GenBank/DDBJ databases">
        <title>Genomics of glacier-inhabiting Cryobacterium strains.</title>
        <authorList>
            <person name="Liu Q."/>
            <person name="Xin Y.-H."/>
        </authorList>
    </citation>
    <scope>NUCLEOTIDE SEQUENCE [LARGE SCALE GENOMIC DNA]</scope>
    <source>
        <strain evidence="3 4">TMT2-16</strain>
    </source>
</reference>
<keyword evidence="1" id="KW-0812">Transmembrane</keyword>
<accession>A0ABY2J6V0</accession>
<evidence type="ECO:0000313" key="4">
    <source>
        <dbReference type="Proteomes" id="UP000297851"/>
    </source>
</evidence>
<name>A0ABY2J6V0_9MICO</name>
<sequence length="93" mass="9513">MLLPGATGSKEDFVLLAPLLADAGYFVQSHDLAGHYQACAAGPGGTEPWDYAPFVADLIVFPDAGPTPVHVLGYSIAGIVAELALAALYRAAG</sequence>
<dbReference type="Gene3D" id="3.40.50.1820">
    <property type="entry name" value="alpha/beta hydrolase"/>
    <property type="match status" value="1"/>
</dbReference>
<dbReference type="InterPro" id="IPR000073">
    <property type="entry name" value="AB_hydrolase_1"/>
</dbReference>
<dbReference type="EMBL" id="SOGO01000035">
    <property type="protein sequence ID" value="TFD00560.1"/>
    <property type="molecule type" value="Genomic_DNA"/>
</dbReference>
<keyword evidence="1" id="KW-1133">Transmembrane helix</keyword>
<evidence type="ECO:0000259" key="2">
    <source>
        <dbReference type="Pfam" id="PF12697"/>
    </source>
</evidence>
<dbReference type="InterPro" id="IPR029058">
    <property type="entry name" value="AB_hydrolase_fold"/>
</dbReference>
<feature type="transmembrane region" description="Helical" evidence="1">
    <location>
        <begin position="71"/>
        <end position="89"/>
    </location>
</feature>
<gene>
    <name evidence="3" type="ORF">E3T25_12815</name>
</gene>
<dbReference type="Pfam" id="PF12697">
    <property type="entry name" value="Abhydrolase_6"/>
    <property type="match status" value="1"/>
</dbReference>